<name>B4D4E4_9BACT</name>
<dbReference type="AlphaFoldDB" id="B4D4E4"/>
<keyword evidence="4" id="KW-1185">Reference proteome</keyword>
<dbReference type="RefSeq" id="WP_006981107.1">
    <property type="nucleotide sequence ID" value="NZ_ABVL01000011.1"/>
</dbReference>
<dbReference type="STRING" id="497964.CfE428DRAFT_3782"/>
<dbReference type="InterPro" id="IPR052701">
    <property type="entry name" value="GAG_Ulvan_Degrading_Sulfatases"/>
</dbReference>
<reference evidence="3 4" key="1">
    <citation type="journal article" date="2011" name="J. Bacteriol.">
        <title>Genome sequence of Chthoniobacter flavus Ellin428, an aerobic heterotrophic soil bacterium.</title>
        <authorList>
            <person name="Kant R."/>
            <person name="van Passel M.W."/>
            <person name="Palva A."/>
            <person name="Lucas S."/>
            <person name="Lapidus A."/>
            <person name="Glavina Del Rio T."/>
            <person name="Dalin E."/>
            <person name="Tice H."/>
            <person name="Bruce D."/>
            <person name="Goodwin L."/>
            <person name="Pitluck S."/>
            <person name="Larimer F.W."/>
            <person name="Land M.L."/>
            <person name="Hauser L."/>
            <person name="Sangwan P."/>
            <person name="de Vos W.M."/>
            <person name="Janssen P.H."/>
            <person name="Smidt H."/>
        </authorList>
    </citation>
    <scope>NUCLEOTIDE SEQUENCE [LARGE SCALE GENOMIC DNA]</scope>
    <source>
        <strain evidence="3 4">Ellin428</strain>
    </source>
</reference>
<feature type="domain" description="N-sulphoglucosamine sulphohydrolase C-terminal" evidence="2">
    <location>
        <begin position="264"/>
        <end position="367"/>
    </location>
</feature>
<dbReference type="Pfam" id="PF16347">
    <property type="entry name" value="SGSH_C"/>
    <property type="match status" value="1"/>
</dbReference>
<dbReference type="EMBL" id="ABVL01000011">
    <property type="protein sequence ID" value="EDY18745.1"/>
    <property type="molecule type" value="Genomic_DNA"/>
</dbReference>
<evidence type="ECO:0000259" key="1">
    <source>
        <dbReference type="Pfam" id="PF00884"/>
    </source>
</evidence>
<evidence type="ECO:0000313" key="3">
    <source>
        <dbReference type="EMBL" id="EDY18745.1"/>
    </source>
</evidence>
<dbReference type="eggNOG" id="COG5306">
    <property type="taxonomic scope" value="Bacteria"/>
</dbReference>
<dbReference type="PANTHER" id="PTHR43751">
    <property type="entry name" value="SULFATASE"/>
    <property type="match status" value="1"/>
</dbReference>
<dbReference type="InterPro" id="IPR017850">
    <property type="entry name" value="Alkaline_phosphatase_core_sf"/>
</dbReference>
<sequence length="682" mass="76575" precursor="true">MLDVFPHAPYGSQRRKFLTLIALSLAMIGAVGVARAADSSHPNILFLMADDWSWPNASSLGDPVIKTPTFDRVAREGVMFTNAHVASPSCTPSRNAIATGQWPWRLGDGANLGGSLRANEPTYADLLHAAGYRIGFCGKGAEPSPYKFTHHDPFGPQFKSFVEFYEQQRAGEPFCFWFGCDDPHRPYRYEEGERNGLDPAKVKLPACLPDNETTRKDFCDYLFRTQRYDTDCRAILALLEQAGDLENTIVVMSGDNGLPFPRCKATLYDTGTHAPLAIRWGAKVKGGRTLTDFVSLTDLAPTFLAAAGVMPPETMTGRSLLPILTSGKSDLADLTHRFVLTGMERHVFPYPCRAIRNASFSYIRNYNPETWHKEEARFSEHKTNFTNGEWPKDAGAFLFNIDPSPTKQYLLEHRNEPAMKPFFEMACGLHPEEELYDLKNDPAELHNVAADPRFARARANLSALLDSKLVASQDPRMVVTGRQTRHIEGWTVLISDELLKNQAAATVRAVELLAGHLKEIIRVMPPSAVALLQTVPIWISPEYPHFAPHAEYHPDINWVRANGRDPLVAKGVEMTNVRIFEAETKRMPVFVLHELAHAYHDQVLGFDNPEIKAAYERAKSSGSYDRVERFIAPGATRHFRARLCDDERSGEYFAECTRVIFRPQRLVSLRPASNWPSTTRRC</sequence>
<protein>
    <submittedName>
        <fullName evidence="3">Sulfatase</fullName>
    </submittedName>
</protein>
<comment type="caution">
    <text evidence="3">The sequence shown here is derived from an EMBL/GenBank/DDBJ whole genome shotgun (WGS) entry which is preliminary data.</text>
</comment>
<dbReference type="CDD" id="cd16027">
    <property type="entry name" value="SGSH"/>
    <property type="match status" value="1"/>
</dbReference>
<dbReference type="Gene3D" id="3.40.720.10">
    <property type="entry name" value="Alkaline Phosphatase, subunit A"/>
    <property type="match status" value="1"/>
</dbReference>
<feature type="domain" description="Sulfatase N-terminal" evidence="1">
    <location>
        <begin position="42"/>
        <end position="140"/>
    </location>
</feature>
<accession>B4D4E4</accession>
<proteinExistence type="predicted"/>
<evidence type="ECO:0000313" key="4">
    <source>
        <dbReference type="Proteomes" id="UP000005824"/>
    </source>
</evidence>
<dbReference type="InParanoid" id="B4D4E4"/>
<gene>
    <name evidence="3" type="ORF">CfE428DRAFT_3782</name>
</gene>
<dbReference type="Pfam" id="PF00884">
    <property type="entry name" value="Sulfatase"/>
    <property type="match status" value="1"/>
</dbReference>
<evidence type="ECO:0000259" key="2">
    <source>
        <dbReference type="Pfam" id="PF16347"/>
    </source>
</evidence>
<dbReference type="InterPro" id="IPR000917">
    <property type="entry name" value="Sulfatase_N"/>
</dbReference>
<dbReference type="InterPro" id="IPR032506">
    <property type="entry name" value="SGSH_C"/>
</dbReference>
<dbReference type="Proteomes" id="UP000005824">
    <property type="component" value="Unassembled WGS sequence"/>
</dbReference>
<dbReference type="SUPFAM" id="SSF53649">
    <property type="entry name" value="Alkaline phosphatase-like"/>
    <property type="match status" value="1"/>
</dbReference>
<organism evidence="3 4">
    <name type="scientific">Chthoniobacter flavus Ellin428</name>
    <dbReference type="NCBI Taxonomy" id="497964"/>
    <lineage>
        <taxon>Bacteria</taxon>
        <taxon>Pseudomonadati</taxon>
        <taxon>Verrucomicrobiota</taxon>
        <taxon>Spartobacteria</taxon>
        <taxon>Chthoniobacterales</taxon>
        <taxon>Chthoniobacteraceae</taxon>
        <taxon>Chthoniobacter</taxon>
    </lineage>
</organism>
<dbReference type="eggNOG" id="COG3119">
    <property type="taxonomic scope" value="Bacteria"/>
</dbReference>
<dbReference type="PANTHER" id="PTHR43751:SF1">
    <property type="entry name" value="SULFATASE ATSG-RELATED"/>
    <property type="match status" value="1"/>
</dbReference>